<dbReference type="CDD" id="cd08187">
    <property type="entry name" value="BDH"/>
    <property type="match status" value="1"/>
</dbReference>
<dbReference type="GO" id="GO:0046872">
    <property type="term" value="F:metal ion binding"/>
    <property type="evidence" value="ECO:0007669"/>
    <property type="project" value="InterPro"/>
</dbReference>
<dbReference type="Gene3D" id="1.20.1090.10">
    <property type="entry name" value="Dehydroquinate synthase-like - alpha domain"/>
    <property type="match status" value="1"/>
</dbReference>
<evidence type="ECO:0000259" key="3">
    <source>
        <dbReference type="Pfam" id="PF25137"/>
    </source>
</evidence>
<dbReference type="Pfam" id="PF00465">
    <property type="entry name" value="Fe-ADH"/>
    <property type="match status" value="1"/>
</dbReference>
<evidence type="ECO:0000256" key="1">
    <source>
        <dbReference type="ARBA" id="ARBA00023002"/>
    </source>
</evidence>
<keyword evidence="1 4" id="KW-0560">Oxidoreductase</keyword>
<feature type="domain" description="Fe-containing alcohol dehydrogenase-like C-terminal" evidence="3">
    <location>
        <begin position="193"/>
        <end position="394"/>
    </location>
</feature>
<dbReference type="GO" id="GO:1990362">
    <property type="term" value="F:butanol dehydrogenase (NAD+) activity"/>
    <property type="evidence" value="ECO:0007669"/>
    <property type="project" value="InterPro"/>
</dbReference>
<evidence type="ECO:0000313" key="5">
    <source>
        <dbReference type="Proteomes" id="UP000078383"/>
    </source>
</evidence>
<dbReference type="RefSeq" id="WP_055173423.1">
    <property type="nucleotide sequence ID" value="NZ_CAXTQR010000025.1"/>
</dbReference>
<dbReference type="PANTHER" id="PTHR43633">
    <property type="entry name" value="ALCOHOL DEHYDROGENASE YQHD"/>
    <property type="match status" value="1"/>
</dbReference>
<dbReference type="EMBL" id="CZBX01000016">
    <property type="protein sequence ID" value="CUQ92599.1"/>
    <property type="molecule type" value="Genomic_DNA"/>
</dbReference>
<dbReference type="EC" id="1.1.1.-" evidence="4"/>
<proteinExistence type="predicted"/>
<evidence type="ECO:0000259" key="2">
    <source>
        <dbReference type="Pfam" id="PF00465"/>
    </source>
</evidence>
<dbReference type="SUPFAM" id="SSF56796">
    <property type="entry name" value="Dehydroquinate synthase-like"/>
    <property type="match status" value="1"/>
</dbReference>
<dbReference type="PANTHER" id="PTHR43633:SF1">
    <property type="entry name" value="ALCOHOL DEHYDROGENASE YQHD"/>
    <property type="match status" value="1"/>
</dbReference>
<accession>A0A175A6Q2</accession>
<dbReference type="Pfam" id="PF25137">
    <property type="entry name" value="ADH_Fe_C"/>
    <property type="match status" value="1"/>
</dbReference>
<name>A0A175A6Q2_9FIRM</name>
<dbReference type="OrthoDB" id="9801156at2"/>
<reference evidence="4 5" key="1">
    <citation type="submission" date="2015-09" db="EMBL/GenBank/DDBJ databases">
        <authorList>
            <consortium name="Pathogen Informatics"/>
        </authorList>
    </citation>
    <scope>NUCLEOTIDE SEQUENCE [LARGE SCALE GENOMIC DNA]</scope>
    <source>
        <strain evidence="4 5">2789STDY5834889</strain>
    </source>
</reference>
<dbReference type="InterPro" id="IPR044731">
    <property type="entry name" value="BDH-like"/>
</dbReference>
<dbReference type="GO" id="GO:1990002">
    <property type="term" value="F:methylglyoxal reductase (NADPH) (acetol producing) activity"/>
    <property type="evidence" value="ECO:0007669"/>
    <property type="project" value="TreeGrafter"/>
</dbReference>
<dbReference type="AlphaFoldDB" id="A0A175A6Q2"/>
<feature type="domain" description="Alcohol dehydrogenase iron-type/glycerol dehydrogenase GldA" evidence="2">
    <location>
        <begin position="9"/>
        <end position="182"/>
    </location>
</feature>
<dbReference type="InterPro" id="IPR056798">
    <property type="entry name" value="ADH_Fe_C"/>
</dbReference>
<dbReference type="InterPro" id="IPR001670">
    <property type="entry name" value="ADH_Fe/GldA"/>
</dbReference>
<sequence length="396" mass="43447">MINFEFHNPTKVIFGKNVEAEVGKEIKRLGGHKVLVHFGGDYLQANGTLDRIHKGLTDAGLEYVDLDGVVPNPRLSLVKKGIELCKKEGVDFILPIGGGSAIDSAKGIAYGLANDFELEDLLMGKVKTDKIAPIGCISTIAATGSETSNSMVITIEEYEGQQNLKRSYNHDCARPLFACMNPELTYTLPVYQTASGASDIMMHTMERYFTNTKDVDLIDRIAEGLLVAVREAAQVAVKTPDDYEARATLMWAGSLSHNGLTGTGRQSDFASHKIEHELGGMFDVAHGAGLCAVWGSWARYVYKTNPARFAQFAVRVFDVPENFYDVEATALKGIEAWEDWCHKIGMPINLHELGIDPTDDQIKEMAEKCVATGGGTVGFFQPLNKDDIINIYKMSK</sequence>
<dbReference type="GO" id="GO:0008106">
    <property type="term" value="F:alcohol dehydrogenase (NADP+) activity"/>
    <property type="evidence" value="ECO:0007669"/>
    <property type="project" value="TreeGrafter"/>
</dbReference>
<dbReference type="Proteomes" id="UP000078383">
    <property type="component" value="Unassembled WGS sequence"/>
</dbReference>
<dbReference type="GO" id="GO:0005829">
    <property type="term" value="C:cytosol"/>
    <property type="evidence" value="ECO:0007669"/>
    <property type="project" value="TreeGrafter"/>
</dbReference>
<organism evidence="4 5">
    <name type="scientific">[Ruminococcus] torques</name>
    <dbReference type="NCBI Taxonomy" id="33039"/>
    <lineage>
        <taxon>Bacteria</taxon>
        <taxon>Bacillati</taxon>
        <taxon>Bacillota</taxon>
        <taxon>Clostridia</taxon>
        <taxon>Lachnospirales</taxon>
        <taxon>Lachnospiraceae</taxon>
        <taxon>Mediterraneibacter</taxon>
    </lineage>
</organism>
<protein>
    <submittedName>
        <fullName evidence="4">NADH-dependent butanol dehydrogenase A</fullName>
        <ecNumber evidence="4">1.1.1.-</ecNumber>
    </submittedName>
</protein>
<gene>
    <name evidence="4" type="primary">bdhA_2</name>
    <name evidence="4" type="ORF">ERS852502_02664</name>
</gene>
<dbReference type="FunFam" id="3.40.50.1970:FF:000003">
    <property type="entry name" value="Alcohol dehydrogenase, iron-containing"/>
    <property type="match status" value="1"/>
</dbReference>
<evidence type="ECO:0000313" key="4">
    <source>
        <dbReference type="EMBL" id="CUQ92599.1"/>
    </source>
</evidence>
<dbReference type="Gene3D" id="3.40.50.1970">
    <property type="match status" value="1"/>
</dbReference>